<feature type="domain" description="Lipase-like C-terminal" evidence="1">
    <location>
        <begin position="5"/>
        <end position="64"/>
    </location>
</feature>
<evidence type="ECO:0000259" key="1">
    <source>
        <dbReference type="Pfam" id="PF24708"/>
    </source>
</evidence>
<sequence>MKDRKINDRLTLSKDVAYTSITAEDTHKTFNNRQRGNFKMFAPFKLLANLVGRQNPESWKEEMALCH</sequence>
<dbReference type="AlphaFoldDB" id="A0A939NDF9"/>
<comment type="caution">
    <text evidence="2">The sequence shown here is derived from an EMBL/GenBank/DDBJ whole genome shotgun (WGS) entry which is preliminary data.</text>
</comment>
<gene>
    <name evidence="2" type="ORF">J4710_00930</name>
</gene>
<name>A0A939NDF9_STAXY</name>
<organism evidence="2">
    <name type="scientific">Staphylococcus xylosus</name>
    <dbReference type="NCBI Taxonomy" id="1288"/>
    <lineage>
        <taxon>Bacteria</taxon>
        <taxon>Bacillati</taxon>
        <taxon>Bacillota</taxon>
        <taxon>Bacilli</taxon>
        <taxon>Bacillales</taxon>
        <taxon>Staphylococcaceae</taxon>
        <taxon>Staphylococcus</taxon>
    </lineage>
</organism>
<proteinExistence type="predicted"/>
<dbReference type="Pfam" id="PF24708">
    <property type="entry name" value="Lip_C"/>
    <property type="match status" value="1"/>
</dbReference>
<evidence type="ECO:0000313" key="2">
    <source>
        <dbReference type="EMBL" id="MBO1919741.1"/>
    </source>
</evidence>
<dbReference type="InterPro" id="IPR056304">
    <property type="entry name" value="Lip-like_C"/>
</dbReference>
<protein>
    <recommendedName>
        <fullName evidence="1">Lipase-like C-terminal domain-containing protein</fullName>
    </recommendedName>
</protein>
<accession>A0A939NDF9</accession>
<dbReference type="EMBL" id="JAGETT010000002">
    <property type="protein sequence ID" value="MBO1919741.1"/>
    <property type="molecule type" value="Genomic_DNA"/>
</dbReference>
<reference evidence="2" key="1">
    <citation type="submission" date="2021-03" db="EMBL/GenBank/DDBJ databases">
        <title>Molecular epidemiology and mechanisms of colistin and carbapenem resistance in Enterobacteriaceae from clinical isolates, the environment and porcine samples in Pretoria, South Africa.</title>
        <authorList>
            <person name="Bogoshi D."/>
            <person name="Mbelle N.M."/>
            <person name="Naidoo V."/>
            <person name="Osei Sekyere J."/>
        </authorList>
    </citation>
    <scope>NUCLEOTIDE SEQUENCE</scope>
    <source>
        <strain evidence="2">ESB009</strain>
    </source>
</reference>